<protein>
    <submittedName>
        <fullName evidence="2">Uncharacterized protein</fullName>
    </submittedName>
</protein>
<evidence type="ECO:0000256" key="1">
    <source>
        <dbReference type="SAM" id="Phobius"/>
    </source>
</evidence>
<name>A0A5Q4ZYT5_9GAMM</name>
<dbReference type="EMBL" id="LR721753">
    <property type="protein sequence ID" value="VVV07015.1"/>
    <property type="molecule type" value="Genomic_DNA"/>
</dbReference>
<dbReference type="SUPFAM" id="SSF54523">
    <property type="entry name" value="Pili subunits"/>
    <property type="match status" value="1"/>
</dbReference>
<keyword evidence="1" id="KW-0472">Membrane</keyword>
<dbReference type="Pfam" id="PF07963">
    <property type="entry name" value="N_methyl"/>
    <property type="match status" value="1"/>
</dbReference>
<organism evidence="2">
    <name type="scientific">Aliivibrio wodanis</name>
    <dbReference type="NCBI Taxonomy" id="80852"/>
    <lineage>
        <taxon>Bacteria</taxon>
        <taxon>Pseudomonadati</taxon>
        <taxon>Pseudomonadota</taxon>
        <taxon>Gammaproteobacteria</taxon>
        <taxon>Vibrionales</taxon>
        <taxon>Vibrionaceae</taxon>
        <taxon>Aliivibrio</taxon>
    </lineage>
</organism>
<sequence>MNRNRNIRFSQKKKNGGWTLIEIVIAIVIAGILTGGIYNLYSNWQKNKKTDDILAIVNKSFDALPKMKTTYGSYDGLGNAYVYTSERIVLSTVKSPTANQFVTPFSTNGLTYDSVDSATLKNGRVLSGTDQFASIIVSDVEGALCQDIVEGMFARIDEIRVGSTRVATAPAITTACAAAGTSINITFINN</sequence>
<geneLocation type="plasmid" evidence="2">
    <name>pAWOD_2</name>
</geneLocation>
<proteinExistence type="predicted"/>
<keyword evidence="1" id="KW-0812">Transmembrane</keyword>
<dbReference type="InterPro" id="IPR012902">
    <property type="entry name" value="N_methyl_site"/>
</dbReference>
<dbReference type="AlphaFoldDB" id="A0A5Q4ZYT5"/>
<dbReference type="Gene3D" id="3.30.700.10">
    <property type="entry name" value="Glycoprotein, Type 4 Pilin"/>
    <property type="match status" value="1"/>
</dbReference>
<gene>
    <name evidence="2" type="ORF">AW0309160_04509</name>
</gene>
<reference evidence="2" key="1">
    <citation type="submission" date="2019-09" db="EMBL/GenBank/DDBJ databases">
        <authorList>
            <person name="Hjerde E."/>
        </authorList>
    </citation>
    <scope>NUCLEOTIDE SEQUENCE [LARGE SCALE GENOMIC DNA]</scope>
    <source>
        <strain evidence="2">06/09/160</strain>
        <plasmid evidence="2">pAWOD_2</plasmid>
    </source>
</reference>
<accession>A0A5Q4ZYT5</accession>
<keyword evidence="2" id="KW-0614">Plasmid</keyword>
<dbReference type="RefSeq" id="WP_192957897.1">
    <property type="nucleotide sequence ID" value="NZ_LR721753.1"/>
</dbReference>
<dbReference type="InterPro" id="IPR045584">
    <property type="entry name" value="Pilin-like"/>
</dbReference>
<evidence type="ECO:0000313" key="2">
    <source>
        <dbReference type="EMBL" id="VVV07015.1"/>
    </source>
</evidence>
<keyword evidence="1" id="KW-1133">Transmembrane helix</keyword>
<feature type="transmembrane region" description="Helical" evidence="1">
    <location>
        <begin position="20"/>
        <end position="41"/>
    </location>
</feature>
<dbReference type="NCBIfam" id="TIGR02532">
    <property type="entry name" value="IV_pilin_GFxxxE"/>
    <property type="match status" value="1"/>
</dbReference>